<evidence type="ECO:0000256" key="10">
    <source>
        <dbReference type="SAM" id="MobiDB-lite"/>
    </source>
</evidence>
<organism evidence="12 13">
    <name type="scientific">Peltaster fructicola</name>
    <dbReference type="NCBI Taxonomy" id="286661"/>
    <lineage>
        <taxon>Eukaryota</taxon>
        <taxon>Fungi</taxon>
        <taxon>Dikarya</taxon>
        <taxon>Ascomycota</taxon>
        <taxon>Pezizomycotina</taxon>
        <taxon>Dothideomycetes</taxon>
        <taxon>Dothideomycetes incertae sedis</taxon>
        <taxon>Peltaster</taxon>
    </lineage>
</organism>
<evidence type="ECO:0000256" key="9">
    <source>
        <dbReference type="PROSITE-ProRule" id="PRU00175"/>
    </source>
</evidence>
<evidence type="ECO:0000259" key="11">
    <source>
        <dbReference type="PROSITE" id="PS50089"/>
    </source>
</evidence>
<dbReference type="InterPro" id="IPR001841">
    <property type="entry name" value="Znf_RING"/>
</dbReference>
<dbReference type="PROSITE" id="PS50089">
    <property type="entry name" value="ZF_RING_2"/>
    <property type="match status" value="1"/>
</dbReference>
<keyword evidence="5 9" id="KW-0863">Zinc-finger</keyword>
<feature type="region of interest" description="Disordered" evidence="10">
    <location>
        <begin position="365"/>
        <end position="480"/>
    </location>
</feature>
<dbReference type="InterPro" id="IPR013083">
    <property type="entry name" value="Znf_RING/FYVE/PHD"/>
</dbReference>
<evidence type="ECO:0000313" key="13">
    <source>
        <dbReference type="Proteomes" id="UP000503462"/>
    </source>
</evidence>
<dbReference type="SMART" id="SM00249">
    <property type="entry name" value="PHD"/>
    <property type="match status" value="1"/>
</dbReference>
<proteinExistence type="inferred from homology"/>
<evidence type="ECO:0000256" key="7">
    <source>
        <dbReference type="ARBA" id="ARBA00022833"/>
    </source>
</evidence>
<feature type="region of interest" description="Disordered" evidence="10">
    <location>
        <begin position="16"/>
        <end position="45"/>
    </location>
</feature>
<evidence type="ECO:0000256" key="3">
    <source>
        <dbReference type="ARBA" id="ARBA00022630"/>
    </source>
</evidence>
<evidence type="ECO:0000256" key="5">
    <source>
        <dbReference type="ARBA" id="ARBA00022771"/>
    </source>
</evidence>
<keyword evidence="6" id="KW-0274">FAD</keyword>
<keyword evidence="13" id="KW-1185">Reference proteome</keyword>
<evidence type="ECO:0000256" key="2">
    <source>
        <dbReference type="ARBA" id="ARBA00006730"/>
    </source>
</evidence>
<dbReference type="PANTHER" id="PTHR11530:SF11">
    <property type="entry name" value="D-ASPARTATE OXIDASE"/>
    <property type="match status" value="1"/>
</dbReference>
<evidence type="ECO:0000256" key="1">
    <source>
        <dbReference type="ARBA" id="ARBA00001974"/>
    </source>
</evidence>
<dbReference type="InterPro" id="IPR006076">
    <property type="entry name" value="FAD-dep_OxRdtase"/>
</dbReference>
<feature type="domain" description="RING-type" evidence="11">
    <location>
        <begin position="5"/>
        <end position="89"/>
    </location>
</feature>
<keyword evidence="8" id="KW-0560">Oxidoreductase</keyword>
<accession>A0A6H0Y274</accession>
<dbReference type="Pfam" id="PF01266">
    <property type="entry name" value="DAO"/>
    <property type="match status" value="1"/>
</dbReference>
<protein>
    <recommendedName>
        <fullName evidence="11">RING-type domain-containing protein</fullName>
    </recommendedName>
</protein>
<dbReference type="GO" id="GO:0071949">
    <property type="term" value="F:FAD binding"/>
    <property type="evidence" value="ECO:0007669"/>
    <property type="project" value="InterPro"/>
</dbReference>
<dbReference type="Pfam" id="PF13639">
    <property type="entry name" value="zf-RING_2"/>
    <property type="match status" value="1"/>
</dbReference>
<feature type="compositionally biased region" description="Basic and acidic residues" evidence="10">
    <location>
        <begin position="311"/>
        <end position="321"/>
    </location>
</feature>
<feature type="compositionally biased region" description="Polar residues" evidence="10">
    <location>
        <begin position="17"/>
        <end position="27"/>
    </location>
</feature>
<dbReference type="Gene3D" id="3.30.40.10">
    <property type="entry name" value="Zinc/RING finger domain, C3HC4 (zinc finger)"/>
    <property type="match status" value="2"/>
</dbReference>
<dbReference type="SUPFAM" id="SSF51971">
    <property type="entry name" value="Nucleotide-binding domain"/>
    <property type="match status" value="1"/>
</dbReference>
<dbReference type="InterPro" id="IPR001965">
    <property type="entry name" value="Znf_PHD"/>
</dbReference>
<dbReference type="GO" id="GO:0008270">
    <property type="term" value="F:zinc ion binding"/>
    <property type="evidence" value="ECO:0007669"/>
    <property type="project" value="UniProtKB-KW"/>
</dbReference>
<sequence length="931" mass="103047">MAETCIVCLSDLRHSGDQSLPSETSVQDAGDEVQTHASQKRSLRNTRLTSKSIADDDEIVAHLLPCKHNLHNACLKPWVERANSCPICRATFNTVELSTAIGGEVIDTYAVQDKVQEAQFDAAAIISNDDELFEWDAEAPCTICDMIDESHEVMYCDGCDLTAHVFCAGFSEQPDVWYCMDCQADAGMVDVDTQQRPTTTRRRRARQAGDSRGRRNVMEWARVWQAVIRQVDIDLDFPFNEDINDTRTEEQRREFQRWQRRFQVADRQGNARRFRESQEVIRAWNAFEKARESQEDLAQPRRKRQRTDSPVPRDEGTEQRQLKTTSTTSLTNTEQPHAESSTSAAQRAADEPTFLSALLREVEQKPVNAGSPGASEGQNGQQSPRNSSPIRSPSSSGHATPRALSVEPLARQSASPPLCSTIFPPQSPPGLTFSPFSPTLARPESDIKRHQRGRALYRVDGATQNGMSPAEPSSPTSDKARLSLASKEEIQRMVKIALKPRFTSKQVSVDEYTNINREVSRRMYNLVGSATALANEQERAKWQDVAEKEVQRAITALAEFNATALDTDVYESAGVTGLTTANFLVEAGYDVTIIAAHVPGDKSIEYTSPWAGAHWMTHATPNEPTQQDWDIQTYEYMLNVIDHEGRDPTLPRSGLKLVKGYKYFTGPITEELWWAPYVKDFKQESTIVGAAAEVNLKLPKDVRPIDSALSYTSISINSPHYLLYLQERARKLGAVVIKSRITATSGFGRALAATEELLKSRGRPSVSCFVNATGLGAYKLCDDKAMYPIRGQTVLVKGEADFERTRVGDGLATYCIPRPGSGTTILGGTREENNWSETPDPRVTESILERNSWQVPELLTSSTGGFEVVSVQCGLRPGRKGGPRVEQEDVGSRRVVHAYGHAGAGYQNSVGCARLVVKLVKASLADGSAKL</sequence>
<dbReference type="AlphaFoldDB" id="A0A6H0Y274"/>
<keyword evidence="4" id="KW-0479">Metal-binding</keyword>
<evidence type="ECO:0000313" key="12">
    <source>
        <dbReference type="EMBL" id="QIX01114.1"/>
    </source>
</evidence>
<reference evidence="12 13" key="1">
    <citation type="journal article" date="2016" name="Sci. Rep.">
        <title>Peltaster fructicola genome reveals evolution from an invasive phytopathogen to an ectophytic parasite.</title>
        <authorList>
            <person name="Xu C."/>
            <person name="Chen H."/>
            <person name="Gleason M.L."/>
            <person name="Xu J.R."/>
            <person name="Liu H."/>
            <person name="Zhang R."/>
            <person name="Sun G."/>
        </authorList>
    </citation>
    <scope>NUCLEOTIDE SEQUENCE [LARGE SCALE GENOMIC DNA]</scope>
    <source>
        <strain evidence="12 13">LNHT1506</strain>
    </source>
</reference>
<dbReference type="Gene3D" id="3.30.9.10">
    <property type="entry name" value="D-Amino Acid Oxidase, subunit A, domain 2"/>
    <property type="match status" value="1"/>
</dbReference>
<dbReference type="InterPro" id="IPR006181">
    <property type="entry name" value="D-amino_acid_oxidase_CS"/>
</dbReference>
<dbReference type="SMART" id="SM00184">
    <property type="entry name" value="RING"/>
    <property type="match status" value="1"/>
</dbReference>
<keyword evidence="3" id="KW-0285">Flavoprotein</keyword>
<name>A0A6H0Y274_9PEZI</name>
<dbReference type="InterPro" id="IPR011011">
    <property type="entry name" value="Znf_FYVE_PHD"/>
</dbReference>
<dbReference type="Proteomes" id="UP000503462">
    <property type="component" value="Chromosome 4"/>
</dbReference>
<dbReference type="SUPFAM" id="SSF57850">
    <property type="entry name" value="RING/U-box"/>
    <property type="match status" value="1"/>
</dbReference>
<dbReference type="EMBL" id="CP051142">
    <property type="protein sequence ID" value="QIX01114.1"/>
    <property type="molecule type" value="Genomic_DNA"/>
</dbReference>
<evidence type="ECO:0000256" key="8">
    <source>
        <dbReference type="ARBA" id="ARBA00023002"/>
    </source>
</evidence>
<comment type="cofactor">
    <cofactor evidence="1">
        <name>FAD</name>
        <dbReference type="ChEBI" id="CHEBI:57692"/>
    </cofactor>
</comment>
<feature type="compositionally biased region" description="Low complexity" evidence="10">
    <location>
        <begin position="383"/>
        <end position="396"/>
    </location>
</feature>
<dbReference type="PROSITE" id="PS00677">
    <property type="entry name" value="DAO"/>
    <property type="match status" value="1"/>
</dbReference>
<dbReference type="InterPro" id="IPR023209">
    <property type="entry name" value="DAO"/>
</dbReference>
<feature type="compositionally biased region" description="Low complexity" evidence="10">
    <location>
        <begin position="324"/>
        <end position="333"/>
    </location>
</feature>
<dbReference type="Gene3D" id="3.40.50.720">
    <property type="entry name" value="NAD(P)-binding Rossmann-like Domain"/>
    <property type="match status" value="1"/>
</dbReference>
<evidence type="ECO:0000256" key="4">
    <source>
        <dbReference type="ARBA" id="ARBA00022723"/>
    </source>
</evidence>
<feature type="compositionally biased region" description="Polar residues" evidence="10">
    <location>
        <begin position="334"/>
        <end position="345"/>
    </location>
</feature>
<dbReference type="SUPFAM" id="SSF57903">
    <property type="entry name" value="FYVE/PHD zinc finger"/>
    <property type="match status" value="1"/>
</dbReference>
<dbReference type="GO" id="GO:0019478">
    <property type="term" value="P:D-amino acid catabolic process"/>
    <property type="evidence" value="ECO:0007669"/>
    <property type="project" value="TreeGrafter"/>
</dbReference>
<dbReference type="GO" id="GO:0003884">
    <property type="term" value="F:D-amino-acid oxidase activity"/>
    <property type="evidence" value="ECO:0007669"/>
    <property type="project" value="InterPro"/>
</dbReference>
<dbReference type="GO" id="GO:0005737">
    <property type="term" value="C:cytoplasm"/>
    <property type="evidence" value="ECO:0007669"/>
    <property type="project" value="TreeGrafter"/>
</dbReference>
<evidence type="ECO:0000256" key="6">
    <source>
        <dbReference type="ARBA" id="ARBA00022827"/>
    </source>
</evidence>
<comment type="similarity">
    <text evidence="2">Belongs to the DAMOX/DASOX family.</text>
</comment>
<keyword evidence="7" id="KW-0862">Zinc</keyword>
<dbReference type="PANTHER" id="PTHR11530">
    <property type="entry name" value="D-AMINO ACID OXIDASE"/>
    <property type="match status" value="1"/>
</dbReference>
<feature type="region of interest" description="Disordered" evidence="10">
    <location>
        <begin position="291"/>
        <end position="349"/>
    </location>
</feature>
<feature type="compositionally biased region" description="Polar residues" evidence="10">
    <location>
        <begin position="462"/>
        <end position="477"/>
    </location>
</feature>
<dbReference type="SUPFAM" id="SSF54373">
    <property type="entry name" value="FAD-linked reductases, C-terminal domain"/>
    <property type="match status" value="1"/>
</dbReference>
<dbReference type="OrthoDB" id="2015447at2759"/>
<gene>
    <name evidence="12" type="ORF">AMS68_006631</name>
</gene>